<feature type="compositionally biased region" description="Basic and acidic residues" evidence="1">
    <location>
        <begin position="253"/>
        <end position="269"/>
    </location>
</feature>
<feature type="region of interest" description="Disordered" evidence="1">
    <location>
        <begin position="248"/>
        <end position="302"/>
    </location>
</feature>
<keyword evidence="3" id="KW-1185">Reference proteome</keyword>
<protein>
    <submittedName>
        <fullName evidence="2">Uncharacterized protein</fullName>
    </submittedName>
</protein>
<dbReference type="Proteomes" id="UP001627154">
    <property type="component" value="Unassembled WGS sequence"/>
</dbReference>
<dbReference type="InterPro" id="IPR031630">
    <property type="entry name" value="CCDC117"/>
</dbReference>
<name>A0ABD2XCF5_9HYME</name>
<dbReference type="AlphaFoldDB" id="A0ABD2XCF5"/>
<sequence length="302" mass="33784">MNKMKSFRSFEYQKYNQNTLRAQKIILETTQPGLGQTKPSPDNFVQSSLAPTNAMGGSNLNPHTPQSIFQPTINHTGTGFRNENQWLRMPYVPPMTMPWTVPTQPHPDLVRFTGEQPSDAFQTYVPHQKRKLEAPDILDNPPPSKQFISEEKMAQHFQSLYISGNGSNAQDPVPSTSGASSSNVLPDESIAIDMDESASPRLVISDELKKLTQEPILPSTLLSKMERPSMALVLWEPPSQHLRFFTNASEASSTDKSDENLKSIDKAEAVDNNNQVDLEMQSMDVNPEDLPLDDILDEDMDL</sequence>
<dbReference type="InterPro" id="IPR029195">
    <property type="entry name" value="HCFC1R1"/>
</dbReference>
<evidence type="ECO:0000313" key="2">
    <source>
        <dbReference type="EMBL" id="KAL3402871.1"/>
    </source>
</evidence>
<dbReference type="PANTHER" id="PTHR16246:SF2">
    <property type="entry name" value="HOST CELL FACTOR C1 REGULATOR 1"/>
    <property type="match status" value="1"/>
</dbReference>
<gene>
    <name evidence="2" type="ORF">TKK_004039</name>
</gene>
<organism evidence="2 3">
    <name type="scientific">Trichogramma kaykai</name>
    <dbReference type="NCBI Taxonomy" id="54128"/>
    <lineage>
        <taxon>Eukaryota</taxon>
        <taxon>Metazoa</taxon>
        <taxon>Ecdysozoa</taxon>
        <taxon>Arthropoda</taxon>
        <taxon>Hexapoda</taxon>
        <taxon>Insecta</taxon>
        <taxon>Pterygota</taxon>
        <taxon>Neoptera</taxon>
        <taxon>Endopterygota</taxon>
        <taxon>Hymenoptera</taxon>
        <taxon>Apocrita</taxon>
        <taxon>Proctotrupomorpha</taxon>
        <taxon>Chalcidoidea</taxon>
        <taxon>Trichogrammatidae</taxon>
        <taxon>Trichogramma</taxon>
    </lineage>
</organism>
<feature type="compositionally biased region" description="Acidic residues" evidence="1">
    <location>
        <begin position="286"/>
        <end position="302"/>
    </location>
</feature>
<proteinExistence type="predicted"/>
<reference evidence="2 3" key="1">
    <citation type="journal article" date="2024" name="bioRxiv">
        <title>A reference genome for Trichogramma kaykai: A tiny desert-dwelling parasitoid wasp with competing sex-ratio distorters.</title>
        <authorList>
            <person name="Culotta J."/>
            <person name="Lindsey A.R."/>
        </authorList>
    </citation>
    <scope>NUCLEOTIDE SEQUENCE [LARGE SCALE GENOMIC DNA]</scope>
    <source>
        <strain evidence="2 3">KSX58</strain>
    </source>
</reference>
<dbReference type="EMBL" id="JBJJXI010000032">
    <property type="protein sequence ID" value="KAL3402871.1"/>
    <property type="molecule type" value="Genomic_DNA"/>
</dbReference>
<evidence type="ECO:0000256" key="1">
    <source>
        <dbReference type="SAM" id="MobiDB-lite"/>
    </source>
</evidence>
<dbReference type="Pfam" id="PF15810">
    <property type="entry name" value="CCDC117"/>
    <property type="match status" value="1"/>
</dbReference>
<comment type="caution">
    <text evidence="2">The sequence shown here is derived from an EMBL/GenBank/DDBJ whole genome shotgun (WGS) entry which is preliminary data.</text>
</comment>
<dbReference type="PANTHER" id="PTHR16246">
    <property type="entry name" value="HOST CELL FACTOR C1 REGULATOR 1"/>
    <property type="match status" value="1"/>
</dbReference>
<feature type="region of interest" description="Disordered" evidence="1">
    <location>
        <begin position="162"/>
        <end position="184"/>
    </location>
</feature>
<evidence type="ECO:0000313" key="3">
    <source>
        <dbReference type="Proteomes" id="UP001627154"/>
    </source>
</evidence>
<accession>A0ABD2XCF5</accession>